<dbReference type="PROSITE" id="PS51257">
    <property type="entry name" value="PROKAR_LIPOPROTEIN"/>
    <property type="match status" value="1"/>
</dbReference>
<keyword evidence="1" id="KW-1133">Transmembrane helix</keyword>
<reference evidence="2 3" key="1">
    <citation type="submission" date="2020-08" db="EMBL/GenBank/DDBJ databases">
        <title>Acidobacteriota in marine sediments use diverse sulfur dissimilation pathways.</title>
        <authorList>
            <person name="Wasmund K."/>
        </authorList>
    </citation>
    <scope>NUCLEOTIDE SEQUENCE [LARGE SCALE GENOMIC DNA]</scope>
    <source>
        <strain evidence="2">MAG AM4</strain>
    </source>
</reference>
<feature type="transmembrane region" description="Helical" evidence="1">
    <location>
        <begin position="15"/>
        <end position="38"/>
    </location>
</feature>
<dbReference type="InterPro" id="IPR032820">
    <property type="entry name" value="ATPase_put"/>
</dbReference>
<keyword evidence="1" id="KW-0812">Transmembrane</keyword>
<name>A0A8J6XY10_9BACT</name>
<evidence type="ECO:0000256" key="1">
    <source>
        <dbReference type="SAM" id="Phobius"/>
    </source>
</evidence>
<dbReference type="EMBL" id="JACXWD010000003">
    <property type="protein sequence ID" value="MBD3866842.1"/>
    <property type="molecule type" value="Genomic_DNA"/>
</dbReference>
<protein>
    <submittedName>
        <fullName evidence="2">AtpZ/AtpI family protein</fullName>
    </submittedName>
</protein>
<feature type="transmembrane region" description="Helical" evidence="1">
    <location>
        <begin position="44"/>
        <end position="65"/>
    </location>
</feature>
<organism evidence="2 3">
    <name type="scientific">Candidatus Polarisedimenticola svalbardensis</name>
    <dbReference type="NCBI Taxonomy" id="2886004"/>
    <lineage>
        <taxon>Bacteria</taxon>
        <taxon>Pseudomonadati</taxon>
        <taxon>Acidobacteriota</taxon>
        <taxon>Candidatus Polarisedimenticolia</taxon>
        <taxon>Candidatus Polarisedimenticolales</taxon>
        <taxon>Candidatus Polarisedimenticolaceae</taxon>
        <taxon>Candidatus Polarisedimenticola</taxon>
    </lineage>
</organism>
<sequence>MKPDDETRENGRSPLALAGMGLELAITVILVAACGYWLDRLWGTKPWLSVLGAALGMTVAMVNLVRKARPGGKGGV</sequence>
<evidence type="ECO:0000313" key="2">
    <source>
        <dbReference type="EMBL" id="MBD3866842.1"/>
    </source>
</evidence>
<accession>A0A8J6XY10</accession>
<gene>
    <name evidence="2" type="ORF">IFK94_01855</name>
</gene>
<keyword evidence="1" id="KW-0472">Membrane</keyword>
<comment type="caution">
    <text evidence="2">The sequence shown here is derived from an EMBL/GenBank/DDBJ whole genome shotgun (WGS) entry which is preliminary data.</text>
</comment>
<dbReference type="AlphaFoldDB" id="A0A8J6XY10"/>
<evidence type="ECO:0000313" key="3">
    <source>
        <dbReference type="Proteomes" id="UP000648239"/>
    </source>
</evidence>
<proteinExistence type="predicted"/>
<dbReference type="Pfam" id="PF09527">
    <property type="entry name" value="ATPase_gene1"/>
    <property type="match status" value="1"/>
</dbReference>
<dbReference type="Proteomes" id="UP000648239">
    <property type="component" value="Unassembled WGS sequence"/>
</dbReference>